<comment type="caution">
    <text evidence="13">The sequence shown here is derived from an EMBL/GenBank/DDBJ whole genome shotgun (WGS) entry which is preliminary data.</text>
</comment>
<proteinExistence type="inferred from homology"/>
<dbReference type="InterPro" id="IPR044143">
    <property type="entry name" value="GlgB_N_E_set_prok"/>
</dbReference>
<dbReference type="FunFam" id="2.60.40.10:FF:000169">
    <property type="entry name" value="1,4-alpha-glucan branching enzyme GlgB"/>
    <property type="match status" value="1"/>
</dbReference>
<dbReference type="UniPathway" id="UPA00164"/>
<evidence type="ECO:0000256" key="2">
    <source>
        <dbReference type="ARBA" id="ARBA00002953"/>
    </source>
</evidence>
<comment type="subunit">
    <text evidence="10">Monomer.</text>
</comment>
<protein>
    <recommendedName>
        <fullName evidence="10">1,4-alpha-glucan branching enzyme GlgB</fullName>
        <ecNumber evidence="10">2.4.1.18</ecNumber>
    </recommendedName>
    <alternativeName>
        <fullName evidence="10">1,4-alpha-D-glucan:1,4-alpha-D-glucan 6-glucosyl-transferase</fullName>
    </alternativeName>
    <alternativeName>
        <fullName evidence="10">Alpha-(1-&gt;4)-glucan branching enzyme</fullName>
    </alternativeName>
    <alternativeName>
        <fullName evidence="10">Glycogen branching enzyme</fullName>
        <shortName evidence="10">BE</shortName>
    </alternativeName>
</protein>
<dbReference type="RefSeq" id="WP_004100176.1">
    <property type="nucleotide sequence ID" value="NZ_AFGF01000294.1"/>
</dbReference>
<dbReference type="SUPFAM" id="SSF51445">
    <property type="entry name" value="(Trans)glycosidases"/>
    <property type="match status" value="1"/>
</dbReference>
<organism evidence="13 14">
    <name type="scientific">Acetonema longum DSM 6540</name>
    <dbReference type="NCBI Taxonomy" id="1009370"/>
    <lineage>
        <taxon>Bacteria</taxon>
        <taxon>Bacillati</taxon>
        <taxon>Bacillota</taxon>
        <taxon>Negativicutes</taxon>
        <taxon>Acetonemataceae</taxon>
        <taxon>Acetonema</taxon>
    </lineage>
</organism>
<dbReference type="PANTHER" id="PTHR43651:SF3">
    <property type="entry name" value="1,4-ALPHA-GLUCAN-BRANCHING ENZYME"/>
    <property type="match status" value="1"/>
</dbReference>
<sequence length="646" mass="74384">MADTGKKLLRDEDLYLFHEGRNFKSYRMLGAHLCEHEGCQGVRFAVWAAHARAVRVVGNFNGWQGDLHVMERQGDSGVWALFVPGLGEGEVYKYEIITPRQEKIIKADPFAFAAELRPKSGSVVARLDEYVWQDGDWQRNKGTDQGLSGPMLIYEVHLGSWRRKDGDGLLTYRDLAAELVDYAADMGYTHVEVMPLAEHPYDGSWGYQATGYYAATSRYGPPQDLMHFVDCCHRRGIGVILDWVPGHFCNDGHGLKNFDGEPLFECGWACRAENYQWGTTNFDLGKTEVLSFLISNAVFWFDQYHIDGLRVDAVANMLYLDYARESGDWLPNQYGGRENIEAIDFIRKLNEAVFSFFPKAQMFAEESTAWPLVTRPAYVGGLGFNYKWNMGWMNDMLRYMETDPVYRKWAHNKLTFSLMYAFSENFVLPLSHDEVVHGKRSLLDKMPGDYWQKFANLRAFYSYLMGHPGKKLLFMGGEFGQFIEWDEKRSLDWHLLDYDMHAKLHRYVAELNRFYRAHPALWQQDTTWQGFSWIDCHDQDQSVVSFLRYDRAGRYLIFIVNFTPVVRYDYRIGVPAAGKYEEIFNSDRAEYGGSGQVNAPVLYAEKQAWHNQPRSLLLKLPPLAAVVLRPLSVQTTQTIAKGSDEA</sequence>
<dbReference type="STRING" id="1009370.ALO_21726"/>
<dbReference type="GO" id="GO:0003844">
    <property type="term" value="F:1,4-alpha-glucan branching enzyme activity"/>
    <property type="evidence" value="ECO:0007669"/>
    <property type="project" value="UniProtKB-UniRule"/>
</dbReference>
<dbReference type="Pfam" id="PF02922">
    <property type="entry name" value="CBM_48"/>
    <property type="match status" value="1"/>
</dbReference>
<dbReference type="InterPro" id="IPR013780">
    <property type="entry name" value="Glyco_hydro_b"/>
</dbReference>
<dbReference type="HAMAP" id="MF_00685">
    <property type="entry name" value="GlgB"/>
    <property type="match status" value="1"/>
</dbReference>
<dbReference type="GO" id="GO:0005978">
    <property type="term" value="P:glycogen biosynthetic process"/>
    <property type="evidence" value="ECO:0007669"/>
    <property type="project" value="UniProtKB-UniRule"/>
</dbReference>
<dbReference type="eggNOG" id="COG0296">
    <property type="taxonomic scope" value="Bacteria"/>
</dbReference>
<dbReference type="PIRSF" id="PIRSF000463">
    <property type="entry name" value="GlgB"/>
    <property type="match status" value="1"/>
</dbReference>
<evidence type="ECO:0000256" key="10">
    <source>
        <dbReference type="HAMAP-Rule" id="MF_00685"/>
    </source>
</evidence>
<comment type="similarity">
    <text evidence="4 10">Belongs to the glycosyl hydrolase 13 family. GlgB subfamily.</text>
</comment>
<keyword evidence="9 10" id="KW-0119">Carbohydrate metabolism</keyword>
<dbReference type="GO" id="GO:0043169">
    <property type="term" value="F:cation binding"/>
    <property type="evidence" value="ECO:0007669"/>
    <property type="project" value="InterPro"/>
</dbReference>
<dbReference type="PANTHER" id="PTHR43651">
    <property type="entry name" value="1,4-ALPHA-GLUCAN-BRANCHING ENZYME"/>
    <property type="match status" value="1"/>
</dbReference>
<dbReference type="OrthoDB" id="9800174at2"/>
<evidence type="ECO:0000313" key="14">
    <source>
        <dbReference type="Proteomes" id="UP000003240"/>
    </source>
</evidence>
<evidence type="ECO:0000256" key="11">
    <source>
        <dbReference type="PIRSR" id="PIRSR000463-1"/>
    </source>
</evidence>
<evidence type="ECO:0000256" key="1">
    <source>
        <dbReference type="ARBA" id="ARBA00000826"/>
    </source>
</evidence>
<keyword evidence="5 10" id="KW-0321">Glycogen metabolism</keyword>
<dbReference type="CDD" id="cd02855">
    <property type="entry name" value="E_set_GBE_prok_N"/>
    <property type="match status" value="1"/>
</dbReference>
<dbReference type="EMBL" id="AFGF01000294">
    <property type="protein sequence ID" value="EGO61724.1"/>
    <property type="molecule type" value="Genomic_DNA"/>
</dbReference>
<reference evidence="13 14" key="1">
    <citation type="journal article" date="2011" name="EMBO J.">
        <title>Structural diversity of bacterial flagellar motors.</title>
        <authorList>
            <person name="Chen S."/>
            <person name="Beeby M."/>
            <person name="Murphy G.E."/>
            <person name="Leadbetter J.R."/>
            <person name="Hendrixson D.R."/>
            <person name="Briegel A."/>
            <person name="Li Z."/>
            <person name="Shi J."/>
            <person name="Tocheva E.I."/>
            <person name="Muller A."/>
            <person name="Dobro M.J."/>
            <person name="Jensen G.J."/>
        </authorList>
    </citation>
    <scope>NUCLEOTIDE SEQUENCE [LARGE SCALE GENOMIC DNA]</scope>
    <source>
        <strain evidence="13 14">DSM 6540</strain>
    </source>
</reference>
<dbReference type="NCBIfam" id="TIGR01515">
    <property type="entry name" value="branching_enzym"/>
    <property type="match status" value="1"/>
</dbReference>
<feature type="domain" description="Glycosyl hydrolase family 13 catalytic" evidence="12">
    <location>
        <begin position="155"/>
        <end position="515"/>
    </location>
</feature>
<accession>F7NQE6</accession>
<keyword evidence="7 10" id="KW-0808">Transferase</keyword>
<evidence type="ECO:0000256" key="7">
    <source>
        <dbReference type="ARBA" id="ARBA00022679"/>
    </source>
</evidence>
<dbReference type="NCBIfam" id="NF008967">
    <property type="entry name" value="PRK12313.1"/>
    <property type="match status" value="1"/>
</dbReference>
<dbReference type="NCBIfam" id="NF003811">
    <property type="entry name" value="PRK05402.1"/>
    <property type="match status" value="1"/>
</dbReference>
<comment type="pathway">
    <text evidence="3 10">Glycan biosynthesis; glycogen biosynthesis.</text>
</comment>
<keyword evidence="14" id="KW-1185">Reference proteome</keyword>
<dbReference type="SMART" id="SM00642">
    <property type="entry name" value="Aamy"/>
    <property type="match status" value="1"/>
</dbReference>
<feature type="active site" description="Nucleophile" evidence="10 11">
    <location>
        <position position="312"/>
    </location>
</feature>
<evidence type="ECO:0000256" key="3">
    <source>
        <dbReference type="ARBA" id="ARBA00004964"/>
    </source>
</evidence>
<dbReference type="InterPro" id="IPR004193">
    <property type="entry name" value="Glyco_hydro_13_N"/>
</dbReference>
<dbReference type="SUPFAM" id="SSF81296">
    <property type="entry name" value="E set domains"/>
    <property type="match status" value="1"/>
</dbReference>
<dbReference type="CDD" id="cd11322">
    <property type="entry name" value="AmyAc_Glg_BE"/>
    <property type="match status" value="1"/>
</dbReference>
<dbReference type="AlphaFoldDB" id="F7NQE6"/>
<name>F7NQE6_9FIRM</name>
<evidence type="ECO:0000256" key="6">
    <source>
        <dbReference type="ARBA" id="ARBA00022676"/>
    </source>
</evidence>
<evidence type="ECO:0000259" key="12">
    <source>
        <dbReference type="SMART" id="SM00642"/>
    </source>
</evidence>
<evidence type="ECO:0000256" key="9">
    <source>
        <dbReference type="ARBA" id="ARBA00023277"/>
    </source>
</evidence>
<dbReference type="Gene3D" id="2.60.40.10">
    <property type="entry name" value="Immunoglobulins"/>
    <property type="match status" value="1"/>
</dbReference>
<dbReference type="Proteomes" id="UP000003240">
    <property type="component" value="Unassembled WGS sequence"/>
</dbReference>
<feature type="active site" description="Proton donor" evidence="10 11">
    <location>
        <position position="365"/>
    </location>
</feature>
<dbReference type="Pfam" id="PF00128">
    <property type="entry name" value="Alpha-amylase"/>
    <property type="match status" value="1"/>
</dbReference>
<evidence type="ECO:0000256" key="5">
    <source>
        <dbReference type="ARBA" id="ARBA00022600"/>
    </source>
</evidence>
<dbReference type="FunFam" id="2.60.40.1180:FF:000002">
    <property type="entry name" value="1,4-alpha-glucan branching enzyme GlgB"/>
    <property type="match status" value="1"/>
</dbReference>
<dbReference type="InterPro" id="IPR017853">
    <property type="entry name" value="GH"/>
</dbReference>
<evidence type="ECO:0000256" key="4">
    <source>
        <dbReference type="ARBA" id="ARBA00009000"/>
    </source>
</evidence>
<dbReference type="InterPro" id="IPR013783">
    <property type="entry name" value="Ig-like_fold"/>
</dbReference>
<dbReference type="Gene3D" id="2.60.40.1180">
    <property type="entry name" value="Golgi alpha-mannosidase II"/>
    <property type="match status" value="1"/>
</dbReference>
<evidence type="ECO:0000313" key="13">
    <source>
        <dbReference type="EMBL" id="EGO61724.1"/>
    </source>
</evidence>
<comment type="function">
    <text evidence="2 10">Catalyzes the formation of the alpha-1,6-glucosidic linkages in glycogen by scission of a 1,4-alpha-linked oligosaccharide from growing alpha-1,4-glucan chains and the subsequent attachment of the oligosaccharide to the alpha-1,6 position.</text>
</comment>
<dbReference type="InterPro" id="IPR006407">
    <property type="entry name" value="GlgB"/>
</dbReference>
<dbReference type="Pfam" id="PF02806">
    <property type="entry name" value="Alpha-amylase_C"/>
    <property type="match status" value="1"/>
</dbReference>
<dbReference type="GO" id="GO:0005829">
    <property type="term" value="C:cytosol"/>
    <property type="evidence" value="ECO:0007669"/>
    <property type="project" value="TreeGrafter"/>
</dbReference>
<dbReference type="InterPro" id="IPR037439">
    <property type="entry name" value="Branching_enzy"/>
</dbReference>
<dbReference type="SUPFAM" id="SSF51011">
    <property type="entry name" value="Glycosyl hydrolase domain"/>
    <property type="match status" value="1"/>
</dbReference>
<dbReference type="GO" id="GO:0004553">
    <property type="term" value="F:hydrolase activity, hydrolyzing O-glycosyl compounds"/>
    <property type="evidence" value="ECO:0007669"/>
    <property type="project" value="InterPro"/>
</dbReference>
<gene>
    <name evidence="10" type="primary">glgB</name>
    <name evidence="13" type="ORF">ALO_21726</name>
</gene>
<evidence type="ECO:0000256" key="8">
    <source>
        <dbReference type="ARBA" id="ARBA00023056"/>
    </source>
</evidence>
<dbReference type="InterPro" id="IPR006047">
    <property type="entry name" value="GH13_cat_dom"/>
</dbReference>
<comment type="catalytic activity">
    <reaction evidence="1 10">
        <text>Transfers a segment of a (1-&gt;4)-alpha-D-glucan chain to a primary hydroxy group in a similar glucan chain.</text>
        <dbReference type="EC" id="2.4.1.18"/>
    </reaction>
</comment>
<dbReference type="FunFam" id="3.20.20.80:FF:000003">
    <property type="entry name" value="1,4-alpha-glucan branching enzyme GlgB"/>
    <property type="match status" value="1"/>
</dbReference>
<keyword evidence="6 10" id="KW-0328">Glycosyltransferase</keyword>
<dbReference type="InterPro" id="IPR014756">
    <property type="entry name" value="Ig_E-set"/>
</dbReference>
<keyword evidence="8 10" id="KW-0320">Glycogen biosynthesis</keyword>
<dbReference type="InterPro" id="IPR006048">
    <property type="entry name" value="A-amylase/branching_C"/>
</dbReference>
<dbReference type="Gene3D" id="3.20.20.80">
    <property type="entry name" value="Glycosidases"/>
    <property type="match status" value="1"/>
</dbReference>
<dbReference type="EC" id="2.4.1.18" evidence="10"/>